<dbReference type="PANTHER" id="PTHR22731:SF3">
    <property type="entry name" value="RIBONUCLEASES P_MRP PROTEIN SUBUNIT POP1"/>
    <property type="match status" value="1"/>
</dbReference>
<keyword evidence="2" id="KW-0819">tRNA processing</keyword>
<dbReference type="Pfam" id="PF06978">
    <property type="entry name" value="POP1_N"/>
    <property type="match status" value="1"/>
</dbReference>
<dbReference type="InterPro" id="IPR039182">
    <property type="entry name" value="Pop1"/>
</dbReference>
<dbReference type="GO" id="GO:0005655">
    <property type="term" value="C:nucleolar ribonuclease P complex"/>
    <property type="evidence" value="ECO:0007669"/>
    <property type="project" value="InterPro"/>
</dbReference>
<name>A0A836FZ00_9HYME</name>
<dbReference type="Pfam" id="PF08170">
    <property type="entry name" value="POPLD"/>
    <property type="match status" value="1"/>
</dbReference>
<sequence length="971" mass="113569">MKKKQFGEFLGEFPSLPHEVSIMNFVSSRAHEISAMTSSIENPKQTKLIFQKLPIYMRRRVMSHNVKRLPCRLREAHLAQMAKSGNGKDLPSTNKRLSRKYRRRPRNLLSEYNRRQRDKMWLETHIWHAKRFYMIDKWGYRIASHPNDKCFRANYRAATKYCLLQDISYYTCIEITGEEKLLKTTLKTHCNTSMLTFTAKKYINGHREGTLMFYKKNGYPQFPIGNVDFFWQPNKSDVQTNVRTIWIWVHPAFYDDFLNEIISSFEFKQNNVEQDVASTIHNLNYLYTNNVGCTMIILRNALNRFRLCGALTLNVLTKALHLPSLNKLDFCTDDTILKDNDNSLRNKISIDNVQPTEKKVIDKINEDIMISKYLNTELGKNTWYINYYKKKENKEAFKVQEQLWQILMSLGSPNYLPTNMIIGVTILDPRFYLPEKRTKCNTEITETFSRSILIDRLVTNSNYSPIWDTEIRHIVSSSCMPTNIINKLRSECLVPGVSNDQYYTEDIMAKIPILLIQKPGTITGLGSGVDVIIPARWAMPFWLAFLMQCARAGGLQESRSIAFESLNPNSPDVNDPDSPAYMKEALITKEQLTKKYFRYPPNRRINFVKFGIRSPFFCDWKNLMKNWSGNEDFYVLRNREILLLLQADICPAKNKNAKFLARNTPSNFPNLNDYKNCLIHVRISIVGKGSPKKFAIICMPTFEDLNKIKTNKKWFGPVEKCHNDPNEKIRKALRKNHLILLKRLRRQRIRRKQILKNNALKLLKESDKLNENERTIISSHRKIISDQLIKMSELYLPKCAEVRHSCDREVMGYITLGDFSFSQAKVYGFNIAYKPMNKMNTFIKTGKDSLPKDDQCGVVYKINCLNCESSYVGQTKRKLKTRIKEHKADIKKPFSENSVVSRHHLNEMHELDWNNIKILDTERSLMKRRISEMIHIKRQTIGINKQSDTEGLPDVYFPLLKKDLSFCNKQF</sequence>
<accession>A0A836FZ00</accession>
<keyword evidence="3" id="KW-0539">Nucleus</keyword>
<evidence type="ECO:0000256" key="2">
    <source>
        <dbReference type="ARBA" id="ARBA00022694"/>
    </source>
</evidence>
<comment type="subcellular location">
    <subcellularLocation>
        <location evidence="1">Nucleus</location>
    </subcellularLocation>
</comment>
<evidence type="ECO:0000313" key="5">
    <source>
        <dbReference type="EMBL" id="KAG5336415.1"/>
    </source>
</evidence>
<comment type="caution">
    <text evidence="5">The sequence shown here is derived from an EMBL/GenBank/DDBJ whole genome shotgun (WGS) entry which is preliminary data.</text>
</comment>
<dbReference type="Proteomes" id="UP000669903">
    <property type="component" value="Unassembled WGS sequence"/>
</dbReference>
<dbReference type="GO" id="GO:0000172">
    <property type="term" value="C:ribonuclease MRP complex"/>
    <property type="evidence" value="ECO:0007669"/>
    <property type="project" value="InterPro"/>
</dbReference>
<feature type="domain" description="GIY-YIG" evidence="4">
    <location>
        <begin position="855"/>
        <end position="937"/>
    </location>
</feature>
<dbReference type="Gene3D" id="3.40.1440.10">
    <property type="entry name" value="GIY-YIG endonuclease"/>
    <property type="match status" value="1"/>
</dbReference>
<dbReference type="InterPro" id="IPR055079">
    <property type="entry name" value="POP1_C"/>
</dbReference>
<feature type="non-terminal residue" evidence="5">
    <location>
        <position position="1"/>
    </location>
</feature>
<feature type="non-terminal residue" evidence="5">
    <location>
        <position position="971"/>
    </location>
</feature>
<evidence type="ECO:0000256" key="3">
    <source>
        <dbReference type="ARBA" id="ARBA00023242"/>
    </source>
</evidence>
<dbReference type="InterPro" id="IPR012590">
    <property type="entry name" value="POPLD_dom"/>
</dbReference>
<reference evidence="5" key="1">
    <citation type="submission" date="2020-03" db="EMBL/GenBank/DDBJ databases">
        <title>Relaxed selection underlies rapid genomic changes in the transitions from sociality to social parasitism in ants.</title>
        <authorList>
            <person name="Bi X."/>
        </authorList>
    </citation>
    <scope>NUCLEOTIDE SEQUENCE</scope>
    <source>
        <strain evidence="5">BGI-DK2014a</strain>
        <tissue evidence="5">Whole body</tissue>
    </source>
</reference>
<protein>
    <submittedName>
        <fullName evidence="5">POP1 protein</fullName>
    </submittedName>
</protein>
<dbReference type="GO" id="GO:0001682">
    <property type="term" value="P:tRNA 5'-leader removal"/>
    <property type="evidence" value="ECO:0007669"/>
    <property type="project" value="InterPro"/>
</dbReference>
<proteinExistence type="predicted"/>
<keyword evidence="6" id="KW-1185">Reference proteome</keyword>
<dbReference type="PROSITE" id="PS50164">
    <property type="entry name" value="GIY_YIG"/>
    <property type="match status" value="1"/>
</dbReference>
<dbReference type="EMBL" id="JAANIC010004024">
    <property type="protein sequence ID" value="KAG5336415.1"/>
    <property type="molecule type" value="Genomic_DNA"/>
</dbReference>
<evidence type="ECO:0000259" key="4">
    <source>
        <dbReference type="PROSITE" id="PS50164"/>
    </source>
</evidence>
<organism evidence="5 6">
    <name type="scientific">Acromyrmex charruanus</name>
    <dbReference type="NCBI Taxonomy" id="2715315"/>
    <lineage>
        <taxon>Eukaryota</taxon>
        <taxon>Metazoa</taxon>
        <taxon>Ecdysozoa</taxon>
        <taxon>Arthropoda</taxon>
        <taxon>Hexapoda</taxon>
        <taxon>Insecta</taxon>
        <taxon>Pterygota</taxon>
        <taxon>Neoptera</taxon>
        <taxon>Endopterygota</taxon>
        <taxon>Hymenoptera</taxon>
        <taxon>Apocrita</taxon>
        <taxon>Aculeata</taxon>
        <taxon>Formicoidea</taxon>
        <taxon>Formicidae</taxon>
        <taxon>Myrmicinae</taxon>
        <taxon>Acromyrmex</taxon>
    </lineage>
</organism>
<dbReference type="InterPro" id="IPR009723">
    <property type="entry name" value="Pop1_N"/>
</dbReference>
<evidence type="ECO:0000256" key="1">
    <source>
        <dbReference type="ARBA" id="ARBA00004123"/>
    </source>
</evidence>
<evidence type="ECO:0000313" key="6">
    <source>
        <dbReference type="Proteomes" id="UP000669903"/>
    </source>
</evidence>
<dbReference type="Pfam" id="PF22770">
    <property type="entry name" value="POP1_C"/>
    <property type="match status" value="1"/>
</dbReference>
<dbReference type="PANTHER" id="PTHR22731">
    <property type="entry name" value="RIBONUCLEASES P/MRP PROTEIN SUBUNIT POP1"/>
    <property type="match status" value="1"/>
</dbReference>
<dbReference type="InterPro" id="IPR000305">
    <property type="entry name" value="GIY-YIG_endonuc"/>
</dbReference>
<gene>
    <name evidence="5" type="primary">Pop1</name>
    <name evidence="5" type="ORF">G6Z76_0002599</name>
</gene>
<dbReference type="InterPro" id="IPR035901">
    <property type="entry name" value="GIY-YIG_endonuc_sf"/>
</dbReference>
<dbReference type="CDD" id="cd10442">
    <property type="entry name" value="GIY-YIG_PLEs"/>
    <property type="match status" value="1"/>
</dbReference>
<dbReference type="AlphaFoldDB" id="A0A836FZ00"/>